<dbReference type="Proteomes" id="UP001589818">
    <property type="component" value="Unassembled WGS sequence"/>
</dbReference>
<evidence type="ECO:0000256" key="1">
    <source>
        <dbReference type="SAM" id="MobiDB-lite"/>
    </source>
</evidence>
<accession>A0ABV6J8Q9</accession>
<gene>
    <name evidence="2" type="ORF">ACFFJ8_13005</name>
</gene>
<name>A0ABV6J8Q9_9BACL</name>
<reference evidence="2 3" key="1">
    <citation type="submission" date="2024-09" db="EMBL/GenBank/DDBJ databases">
        <authorList>
            <person name="Sun Q."/>
            <person name="Mori K."/>
        </authorList>
    </citation>
    <scope>NUCLEOTIDE SEQUENCE [LARGE SCALE GENOMIC DNA]</scope>
    <source>
        <strain evidence="2 3">CCM 4839</strain>
    </source>
</reference>
<keyword evidence="3" id="KW-1185">Reference proteome</keyword>
<evidence type="ECO:0000313" key="2">
    <source>
        <dbReference type="EMBL" id="MFC0392284.1"/>
    </source>
</evidence>
<proteinExistence type="predicted"/>
<dbReference type="EMBL" id="JBHLVF010000017">
    <property type="protein sequence ID" value="MFC0392284.1"/>
    <property type="molecule type" value="Genomic_DNA"/>
</dbReference>
<evidence type="ECO:0000313" key="3">
    <source>
        <dbReference type="Proteomes" id="UP001589818"/>
    </source>
</evidence>
<protein>
    <submittedName>
        <fullName evidence="2">Uncharacterized protein</fullName>
    </submittedName>
</protein>
<organism evidence="2 3">
    <name type="scientific">Paenibacillus mendelii</name>
    <dbReference type="NCBI Taxonomy" id="206163"/>
    <lineage>
        <taxon>Bacteria</taxon>
        <taxon>Bacillati</taxon>
        <taxon>Bacillota</taxon>
        <taxon>Bacilli</taxon>
        <taxon>Bacillales</taxon>
        <taxon>Paenibacillaceae</taxon>
        <taxon>Paenibacillus</taxon>
    </lineage>
</organism>
<sequence>MDDQIICPWCQTEIVWDEEIGPERYCPHCENELSGYRTMQIGIDSDDEDQEDPEDEPEDDEDETSEWESGNRYNDAGSSFLTRSREHLALEETVERILDQQGEVPECPSCREYMLEVGLETVADSNFRSTEPAGLNTSLLAAPFQIVRYVCPSCFTVMGKLAKADQERFVQLLTKAADEGL</sequence>
<dbReference type="RefSeq" id="WP_204819391.1">
    <property type="nucleotide sequence ID" value="NZ_JANHOF010000003.1"/>
</dbReference>
<feature type="region of interest" description="Disordered" evidence="1">
    <location>
        <begin position="44"/>
        <end position="78"/>
    </location>
</feature>
<feature type="compositionally biased region" description="Acidic residues" evidence="1">
    <location>
        <begin position="44"/>
        <end position="66"/>
    </location>
</feature>
<comment type="caution">
    <text evidence="2">The sequence shown here is derived from an EMBL/GenBank/DDBJ whole genome shotgun (WGS) entry which is preliminary data.</text>
</comment>